<proteinExistence type="predicted"/>
<dbReference type="PANTHER" id="PTHR33332">
    <property type="entry name" value="REVERSE TRANSCRIPTASE DOMAIN-CONTAINING PROTEIN"/>
    <property type="match status" value="1"/>
</dbReference>
<sequence>MLVIKGRLGKMQAHYGRKWETWLPGIWRRLEVLKNFFASVFTGKCSSHTAEVAEGKGRDWENDMGWGNPKHKCREWVESSSEGQDLGVLVDDKLNMTWQCALAAQKANRILGHIKRSITRRSKEVILPLYSALMGPHLEYYVQLWGPQHKKDIDLLEQVQRRATNMIRGPEHLSYEERLRELGLFSLEKKRLQGDLIAALQYLKGAYKKAGERLFTRACSDRTRGNGFKLKEGI</sequence>
<keyword evidence="2" id="KW-1185">Reference proteome</keyword>
<organism evidence="1 2">
    <name type="scientific">Mycteria americana</name>
    <name type="common">Wood stork</name>
    <dbReference type="NCBI Taxonomy" id="33587"/>
    <lineage>
        <taxon>Eukaryota</taxon>
        <taxon>Metazoa</taxon>
        <taxon>Chordata</taxon>
        <taxon>Craniata</taxon>
        <taxon>Vertebrata</taxon>
        <taxon>Euteleostomi</taxon>
        <taxon>Archelosauria</taxon>
        <taxon>Archosauria</taxon>
        <taxon>Dinosauria</taxon>
        <taxon>Saurischia</taxon>
        <taxon>Theropoda</taxon>
        <taxon>Coelurosauria</taxon>
        <taxon>Aves</taxon>
        <taxon>Neognathae</taxon>
        <taxon>Neoaves</taxon>
        <taxon>Aequornithes</taxon>
        <taxon>Ciconiiformes</taxon>
        <taxon>Ciconiidae</taxon>
        <taxon>Mycteria</taxon>
    </lineage>
</organism>
<evidence type="ECO:0000313" key="2">
    <source>
        <dbReference type="Proteomes" id="UP001333110"/>
    </source>
</evidence>
<accession>A0AAN7N5R8</accession>
<gene>
    <name evidence="1" type="ORF">QYF61_015209</name>
</gene>
<dbReference type="Proteomes" id="UP001333110">
    <property type="component" value="Unassembled WGS sequence"/>
</dbReference>
<dbReference type="AlphaFoldDB" id="A0AAN7N5R8"/>
<dbReference type="EMBL" id="JAUNZN010000023">
    <property type="protein sequence ID" value="KAK4808975.1"/>
    <property type="molecule type" value="Genomic_DNA"/>
</dbReference>
<comment type="caution">
    <text evidence="1">The sequence shown here is derived from an EMBL/GenBank/DDBJ whole genome shotgun (WGS) entry which is preliminary data.</text>
</comment>
<evidence type="ECO:0000313" key="1">
    <source>
        <dbReference type="EMBL" id="KAK4808975.1"/>
    </source>
</evidence>
<name>A0AAN7N5R8_MYCAM</name>
<reference evidence="1 2" key="1">
    <citation type="journal article" date="2023" name="J. Hered.">
        <title>Chromosome-level genome of the wood stork (Mycteria americana) provides insight into avian chromosome evolution.</title>
        <authorList>
            <person name="Flamio R. Jr."/>
            <person name="Ramstad K.M."/>
        </authorList>
    </citation>
    <scope>NUCLEOTIDE SEQUENCE [LARGE SCALE GENOMIC DNA]</scope>
    <source>
        <strain evidence="1">JAX WOST 10</strain>
    </source>
</reference>
<evidence type="ECO:0008006" key="3">
    <source>
        <dbReference type="Google" id="ProtNLM"/>
    </source>
</evidence>
<protein>
    <recommendedName>
        <fullName evidence="3">Reverse transcriptase</fullName>
    </recommendedName>
</protein>